<evidence type="ECO:0000313" key="3">
    <source>
        <dbReference type="Proteomes" id="UP001043456"/>
    </source>
</evidence>
<dbReference type="RefSeq" id="XP_043161335.1">
    <property type="nucleotide sequence ID" value="XM_043305400.1"/>
</dbReference>
<keyword evidence="3" id="KW-1185">Reference proteome</keyword>
<evidence type="ECO:0000256" key="1">
    <source>
        <dbReference type="SAM" id="SignalP"/>
    </source>
</evidence>
<feature type="signal peptide" evidence="1">
    <location>
        <begin position="1"/>
        <end position="20"/>
    </location>
</feature>
<protein>
    <recommendedName>
        <fullName evidence="4">Concanavalin A-like lectin/glucanase domain-containing protein</fullName>
    </recommendedName>
</protein>
<sequence>MFPKHLIVFLLFSISIIAHASPCTSAVQKPPCVIISGPSSLNITHLLAYKHIDTSKYQYQPINRNTYQRGDTTFHSFAFSLQEEWQFALRGYYNLARLTAESSDVSLTPGLIWVQEDQLYVRLVTGTPLEPQMSTFSLGTVKLGKWHVVSVLAKWGVEGNGDLQLWVDGEKVLEKTGVDTIMDDGRVYRFESCRLGRCLGV</sequence>
<proteinExistence type="predicted"/>
<dbReference type="Pfam" id="PF14099">
    <property type="entry name" value="Polysacc_lyase"/>
    <property type="match status" value="1"/>
</dbReference>
<dbReference type="EMBL" id="BHVY01000007">
    <property type="protein sequence ID" value="GIJ90589.1"/>
    <property type="molecule type" value="Genomic_DNA"/>
</dbReference>
<dbReference type="OrthoDB" id="4454494at2759"/>
<comment type="caution">
    <text evidence="2">The sequence shown here is derived from an EMBL/GenBank/DDBJ whole genome shotgun (WGS) entry which is preliminary data.</text>
</comment>
<name>A0A9P3BHY6_9EURO</name>
<dbReference type="AlphaFoldDB" id="A0A9P3BHY6"/>
<dbReference type="Proteomes" id="UP001043456">
    <property type="component" value="Unassembled WGS sequence"/>
</dbReference>
<dbReference type="Gene3D" id="2.60.120.200">
    <property type="match status" value="1"/>
</dbReference>
<gene>
    <name evidence="2" type="ORF">Asppvi_009550</name>
</gene>
<evidence type="ECO:0008006" key="4">
    <source>
        <dbReference type="Google" id="ProtNLM"/>
    </source>
</evidence>
<evidence type="ECO:0000313" key="2">
    <source>
        <dbReference type="EMBL" id="GIJ90589.1"/>
    </source>
</evidence>
<organism evidence="2 3">
    <name type="scientific">Aspergillus pseudoviridinutans</name>
    <dbReference type="NCBI Taxonomy" id="1517512"/>
    <lineage>
        <taxon>Eukaryota</taxon>
        <taxon>Fungi</taxon>
        <taxon>Dikarya</taxon>
        <taxon>Ascomycota</taxon>
        <taxon>Pezizomycotina</taxon>
        <taxon>Eurotiomycetes</taxon>
        <taxon>Eurotiomycetidae</taxon>
        <taxon>Eurotiales</taxon>
        <taxon>Aspergillaceae</taxon>
        <taxon>Aspergillus</taxon>
        <taxon>Aspergillus subgen. Fumigati</taxon>
    </lineage>
</organism>
<dbReference type="InterPro" id="IPR025975">
    <property type="entry name" value="Polysacc_lyase"/>
</dbReference>
<feature type="chain" id="PRO_5040120536" description="Concanavalin A-like lectin/glucanase domain-containing protein" evidence="1">
    <location>
        <begin position="21"/>
        <end position="201"/>
    </location>
</feature>
<accession>A0A9P3BHY6</accession>
<reference evidence="2 3" key="1">
    <citation type="submission" date="2018-10" db="EMBL/GenBank/DDBJ databases">
        <title>Pan-genome distribution and transcriptional activeness of fungal secondary metabolism genes in Aspergillus section Fumigati.</title>
        <authorList>
            <person name="Takahashi H."/>
            <person name="Umemura M."/>
            <person name="Ninomiya A."/>
            <person name="Kusuya Y."/>
            <person name="Urayama S."/>
            <person name="Shimizu M."/>
            <person name="Watanabe A."/>
            <person name="Kamei K."/>
            <person name="Yaguchi T."/>
            <person name="Hagiwara D."/>
        </authorList>
    </citation>
    <scope>NUCLEOTIDE SEQUENCE [LARGE SCALE GENOMIC DNA]</scope>
    <source>
        <strain evidence="2 3">IFM 55266</strain>
    </source>
</reference>
<dbReference type="GeneID" id="67008160"/>
<keyword evidence="1" id="KW-0732">Signal</keyword>